<keyword evidence="6 9" id="KW-1133">Transmembrane helix</keyword>
<dbReference type="VEuPathDB" id="TriTrypDB:LdBPK_220830.1"/>
<feature type="compositionally biased region" description="Basic and acidic residues" evidence="8">
    <location>
        <begin position="932"/>
        <end position="948"/>
    </location>
</feature>
<evidence type="ECO:0000256" key="2">
    <source>
        <dbReference type="ARBA" id="ARBA00022441"/>
    </source>
</evidence>
<feature type="region of interest" description="Disordered" evidence="8">
    <location>
        <begin position="927"/>
        <end position="948"/>
    </location>
</feature>
<comment type="caution">
    <text evidence="10">The sequence shown here is derived from an EMBL/GenBank/DDBJ whole genome shotgun (WGS) entry which is preliminary data.</text>
</comment>
<dbReference type="FunFam" id="2.120.10.80:FF:000172">
    <property type="entry name" value="Uncharacterized protein"/>
    <property type="match status" value="1"/>
</dbReference>
<dbReference type="VEuPathDB" id="TriTrypDB:LDHU3_22.1340"/>
<feature type="region of interest" description="Disordered" evidence="8">
    <location>
        <begin position="1425"/>
        <end position="1461"/>
    </location>
</feature>
<feature type="region of interest" description="Disordered" evidence="8">
    <location>
        <begin position="972"/>
        <end position="1051"/>
    </location>
</feature>
<feature type="transmembrane region" description="Helical" evidence="9">
    <location>
        <begin position="128"/>
        <end position="153"/>
    </location>
</feature>
<feature type="region of interest" description="Disordered" evidence="8">
    <location>
        <begin position="447"/>
        <end position="472"/>
    </location>
</feature>
<dbReference type="PANTHER" id="PTHR46093">
    <property type="entry name" value="ACYL-COA-BINDING DOMAIN-CONTAINING PROTEIN 5"/>
    <property type="match status" value="1"/>
</dbReference>
<dbReference type="VEuPathDB" id="TriTrypDB:LDHU3_22.1360"/>
<keyword evidence="2" id="KW-0880">Kelch repeat</keyword>
<feature type="compositionally biased region" description="Low complexity" evidence="8">
    <location>
        <begin position="510"/>
        <end position="519"/>
    </location>
</feature>
<feature type="transmembrane region" description="Helical" evidence="9">
    <location>
        <begin position="218"/>
        <end position="239"/>
    </location>
</feature>
<evidence type="ECO:0000256" key="6">
    <source>
        <dbReference type="ARBA" id="ARBA00022989"/>
    </source>
</evidence>
<dbReference type="VEuPathDB" id="TriTrypDB:LdBPK_220840.1"/>
<feature type="region of interest" description="Disordered" evidence="8">
    <location>
        <begin position="510"/>
        <end position="563"/>
    </location>
</feature>
<feature type="transmembrane region" description="Helical" evidence="9">
    <location>
        <begin position="49"/>
        <end position="71"/>
    </location>
</feature>
<feature type="compositionally biased region" description="Low complexity" evidence="8">
    <location>
        <begin position="1099"/>
        <end position="1140"/>
    </location>
</feature>
<reference evidence="11" key="1">
    <citation type="submission" date="2019-02" db="EMBL/GenBank/DDBJ databases">
        <title>FDA dAtabase for Regulatory Grade micrObial Sequences (FDA-ARGOS): Supporting development and validation of Infectious Disease Dx tests.</title>
        <authorList>
            <person name="Duncan R."/>
            <person name="Fisher C."/>
            <person name="Tallon L."/>
            <person name="Sadzewicz L."/>
            <person name="Sengamalay N."/>
            <person name="Ott S."/>
            <person name="Godinez A."/>
            <person name="Nagaraj S."/>
            <person name="Vavikolanu K."/>
            <person name="Nadendla S."/>
            <person name="Aluvathingal J."/>
            <person name="Sichtig H."/>
        </authorList>
    </citation>
    <scope>NUCLEOTIDE SEQUENCE [LARGE SCALE GENOMIC DNA]</scope>
    <source>
        <strain evidence="11">FDAARGOS_361</strain>
    </source>
</reference>
<dbReference type="VEuPathDB" id="TriTrypDB:LdCL_220015800"/>
<feature type="region of interest" description="Disordered" evidence="8">
    <location>
        <begin position="1748"/>
        <end position="1774"/>
    </location>
</feature>
<dbReference type="Proteomes" id="UP000318447">
    <property type="component" value="Unassembled WGS sequence"/>
</dbReference>
<evidence type="ECO:0000256" key="1">
    <source>
        <dbReference type="ARBA" id="ARBA00004141"/>
    </source>
</evidence>
<dbReference type="VEuPathDB" id="TriTrypDB:LdBPK_220850.1"/>
<dbReference type="Gene3D" id="3.30.710.10">
    <property type="entry name" value="Potassium Channel Kv1.1, Chain A"/>
    <property type="match status" value="1"/>
</dbReference>
<evidence type="ECO:0000313" key="11">
    <source>
        <dbReference type="Proteomes" id="UP000318447"/>
    </source>
</evidence>
<feature type="region of interest" description="Disordered" evidence="8">
    <location>
        <begin position="1"/>
        <end position="27"/>
    </location>
</feature>
<feature type="compositionally biased region" description="Basic and acidic residues" evidence="8">
    <location>
        <begin position="647"/>
        <end position="658"/>
    </location>
</feature>
<accession>A0A504XH46</accession>
<evidence type="ECO:0000256" key="4">
    <source>
        <dbReference type="ARBA" id="ARBA00022692"/>
    </source>
</evidence>
<proteinExistence type="predicted"/>
<evidence type="ECO:0000313" key="10">
    <source>
        <dbReference type="EMBL" id="TPP46978.1"/>
    </source>
</evidence>
<dbReference type="EMBL" id="RHLC01000024">
    <property type="protein sequence ID" value="TPP46978.1"/>
    <property type="molecule type" value="Genomic_DNA"/>
</dbReference>
<feature type="compositionally biased region" description="Basic and acidic residues" evidence="8">
    <location>
        <begin position="538"/>
        <end position="548"/>
    </location>
</feature>
<dbReference type="InterPro" id="IPR015915">
    <property type="entry name" value="Kelch-typ_b-propeller"/>
</dbReference>
<dbReference type="CDD" id="cd14733">
    <property type="entry name" value="BACK"/>
    <property type="match status" value="1"/>
</dbReference>
<evidence type="ECO:0000256" key="3">
    <source>
        <dbReference type="ARBA" id="ARBA00022448"/>
    </source>
</evidence>
<keyword evidence="3" id="KW-0813">Transport</keyword>
<feature type="transmembrane region" description="Helical" evidence="9">
    <location>
        <begin position="194"/>
        <end position="212"/>
    </location>
</feature>
<feature type="region of interest" description="Disordered" evidence="8">
    <location>
        <begin position="1376"/>
        <end position="1395"/>
    </location>
</feature>
<dbReference type="InterPro" id="IPR013657">
    <property type="entry name" value="SCL35B1-4/HUT1"/>
</dbReference>
<protein>
    <submittedName>
        <fullName evidence="10">UAA transporter family protein</fullName>
    </submittedName>
</protein>
<sequence>MSFEGGCADGRGTKSLPTPPSAPAKPWTMSVTSPWSAVAAVKVGASSKILLLAQMLLCVMGINLCFGWWSIKQERAITKPYFIADSAFAASMAATAASTHDARRAAAVAAAKSNAPPGKPHAVYLSTVYGISLTQTLAGAIVSAVLVGMNSLLRRSMRSYQQRSGRQRGAKANASNALDQNQCTMLSRRDVQEMLAMGFSNIFGTSLGYAAMRRISYPVALTAKMGKMLPVMFVGFVWYRARYPAKKIASCLLITGGDILVKRHRWNGVSLMMRTNLVSVLCALSLLFVLELGEQPWSWLASFSHHTVTSAMRSLPMSNGALGRALGAWLERASEVSATSAVPFRDLSRFIAFLAHCPEARHDVFLMSLLSALGQLFIFHTITVFGTLALTAMTLLRKIGSVILSIVVHGHTVHSAQWASLGAVFIGVVLEGYINIQEASLRQGQATTKRAAPQKAAATASPSSSSSAVPVNGTPAPGYASFSAKKSNASEDSAATALAKARVLRAIAATTAAPASSPPKAKKTQQDMRRAAAVQRQALEEDRRRETAPTEAPRYAPSIAADDGELDVAAVGAPSEVSDLSDSTHRISTPDGAAALASVSASSALLTSLSPPSHTAPLGTSARPHMPLMRTATMETSSRLSPPPCHHTAESLSKEHLRTPPPESDAPWSTAALITGGGFSAALGIGGSCNDLPYSYTKPNMTPADAETPPAMLSVSGSYHNAPLSQVNGTSSLLGDIPSPAVLTCVVVFSGDEQEVFWRRACLRVTCVPVTNTSGRHREAAAEASRIAEPSISLDEIRDGACSSSCSNSDRTGCASGKKLNEFVWRWLDTLGMTDAVEDVLSPGAGRLSVVWTAGVMYEQDSRGGALAMMHRSRRQQERGWRGCSVSEMVVKAATASSLVHRARLSLTECVFYWTESWSLRTRGLVADGEQPEARREKEDEANKYLHPTDDEVDARDIAALLAELKDVGGAVTGSSDAANARPYSEASVRRGVVGGTSGLKDPQRSAHAAPSLQHRVSAGEGGASSSTTPHHRLSVASRPGNRPSSTAAASRSLAPISFSTYSAADTGLTDAQLSSQRLFATPLGVRLKPLGDSNDAAAPAALPPLLSSSPRKATLPASPSRANAAADAGAPDPPLTSQSPLPPLPSLGARGLRAGGSSAKGVGENLGEGAPSSVLADVLPWPTSSDASAGGNENRLSKAVPAASADAAVATAVSSMPEAPREVNFLPIMCARYLRPVGLTPTARLGHTLTPVTPDTMLLFGGLDLHGEETTSLMAFSTTTISWEPLYTLSEAPVARHSHAACAYDGRYLVISGGVAQHGGAVLNDMHVYDLHTHHWRCVWDGQRDGLAENRNEPGPRFGHTMVLQDDRLYLYGGKTTSESRQRTRRGSGTGSAVAGTTAAATLANGSDVYVFSLSSYRWRRRVRAAKEHRPSPPGQAAAAPSTEKPGEDANAEGQQTVRTRPATRAYHAACIRGNTMYINGGSGASGVLTDTWSVQLHTGEWHCVHRGGTADAVPREKHAIFVCGEALLLVGGCSGGSLNERMAGKFTHFAVVLPLVGNAAGAPCWIPVAMGNMSIVQPHKKSFAAALTGGFVYVFGGVCGAEPATNSMVRFLAADGYVSENDQAAVATSGGDGGAQRLRLKLQQLREQQRGTPFDCYVYAGTYGSADVASAVAQLQAPWAAGVAREDGGLQRQQQQMKTGEEDVPIAGLHRAILHQRAPLLRKQLEGCRSELGRDEVDALLQQVSERQRGGGARAVDPSSVGKDSTAPAGASAGGAGGLPIYFTNGTPRVPGLAQPLTADALQCLVDYVYWGGLKAKYRVLLEEKDEDGGDGAEANSNRPAASASASSFTIEYRARLVRTLEIVKAAGEAYELAPLVALCASLLAGDREQVRLARQRSTEQLRSDMAALLSAPSIGANTTMLVVDPHTQAQSVHVLHACILLAASDLFTELLRPLYRAVSGGPASGGTLSNRVGPLAAKLSTAVAASPFALLTSSSKRTVLIGPVPLPLLAVQPILRYLYTQQLQAPSETAFEVMLGAHQLGLSELQALCEAAVAREVVNYQTCCSLYHLARKYQASLLEEIALLTAVSGFATVRNTSAYQLLSDEEKQNIDAVATELGSSTWVPPPQPMTEMKSRAIYNFRWDASAPSTL</sequence>
<evidence type="ECO:0000256" key="8">
    <source>
        <dbReference type="SAM" id="MobiDB-lite"/>
    </source>
</evidence>
<feature type="region of interest" description="Disordered" evidence="8">
    <location>
        <begin position="1099"/>
        <end position="1196"/>
    </location>
</feature>
<keyword evidence="5" id="KW-0677">Repeat</keyword>
<name>A0A504XH46_LEIDO</name>
<dbReference type="Pfam" id="PF24681">
    <property type="entry name" value="Kelch_KLHDC2_KLHL20_DRC7"/>
    <property type="match status" value="1"/>
</dbReference>
<dbReference type="Pfam" id="PF08449">
    <property type="entry name" value="UAA"/>
    <property type="match status" value="2"/>
</dbReference>
<evidence type="ECO:0000256" key="5">
    <source>
        <dbReference type="ARBA" id="ARBA00022737"/>
    </source>
</evidence>
<keyword evidence="7 9" id="KW-0472">Membrane</keyword>
<feature type="compositionally biased region" description="Low complexity" evidence="8">
    <location>
        <begin position="447"/>
        <end position="468"/>
    </location>
</feature>
<evidence type="ECO:0000256" key="9">
    <source>
        <dbReference type="SAM" id="Phobius"/>
    </source>
</evidence>
<dbReference type="InterPro" id="IPR011333">
    <property type="entry name" value="SKP1/BTB/POZ_sf"/>
</dbReference>
<feature type="compositionally biased region" description="Low complexity" evidence="8">
    <location>
        <begin position="1147"/>
        <end position="1160"/>
    </location>
</feature>
<dbReference type="PANTHER" id="PTHR46093:SF18">
    <property type="entry name" value="FIBRONECTIN TYPE-III DOMAIN-CONTAINING PROTEIN"/>
    <property type="match status" value="1"/>
</dbReference>
<dbReference type="GO" id="GO:0055085">
    <property type="term" value="P:transmembrane transport"/>
    <property type="evidence" value="ECO:0007669"/>
    <property type="project" value="InterPro"/>
</dbReference>
<dbReference type="Gene3D" id="2.120.10.80">
    <property type="entry name" value="Kelch-type beta propeller"/>
    <property type="match status" value="2"/>
</dbReference>
<dbReference type="SUPFAM" id="SSF117281">
    <property type="entry name" value="Kelch motif"/>
    <property type="match status" value="1"/>
</dbReference>
<organism evidence="10 11">
    <name type="scientific">Leishmania donovani</name>
    <dbReference type="NCBI Taxonomy" id="5661"/>
    <lineage>
        <taxon>Eukaryota</taxon>
        <taxon>Discoba</taxon>
        <taxon>Euglenozoa</taxon>
        <taxon>Kinetoplastea</taxon>
        <taxon>Metakinetoplastina</taxon>
        <taxon>Trypanosomatida</taxon>
        <taxon>Trypanosomatidae</taxon>
        <taxon>Leishmaniinae</taxon>
        <taxon>Leishmania</taxon>
    </lineage>
</organism>
<gene>
    <name evidence="10" type="ORF">CGC21_2240</name>
</gene>
<keyword evidence="4 9" id="KW-0812">Transmembrane</keyword>
<feature type="transmembrane region" description="Helical" evidence="9">
    <location>
        <begin position="376"/>
        <end position="396"/>
    </location>
</feature>
<dbReference type="VEuPathDB" id="TriTrypDB:LdCL_220015700"/>
<feature type="region of interest" description="Disordered" evidence="8">
    <location>
        <begin position="632"/>
        <end position="666"/>
    </location>
</feature>
<dbReference type="VEuPathDB" id="TriTrypDB:LdCL_220015900"/>
<evidence type="ECO:0000256" key="7">
    <source>
        <dbReference type="ARBA" id="ARBA00023136"/>
    </source>
</evidence>
<dbReference type="GO" id="GO:0016020">
    <property type="term" value="C:membrane"/>
    <property type="evidence" value="ECO:0007669"/>
    <property type="project" value="UniProtKB-SubCell"/>
</dbReference>
<dbReference type="SUPFAM" id="SSF54695">
    <property type="entry name" value="POZ domain"/>
    <property type="match status" value="1"/>
</dbReference>
<comment type="subcellular location">
    <subcellularLocation>
        <location evidence="1">Membrane</location>
        <topology evidence="1">Multi-pass membrane protein</topology>
    </subcellularLocation>
</comment>